<keyword evidence="2" id="KW-1185">Reference proteome</keyword>
<dbReference type="RefSeq" id="WP_176910084.1">
    <property type="nucleotide sequence ID" value="NZ_JABKAU010000056.1"/>
</dbReference>
<dbReference type="Proteomes" id="UP000565521">
    <property type="component" value="Unassembled WGS sequence"/>
</dbReference>
<comment type="caution">
    <text evidence="1">The sequence shown here is derived from an EMBL/GenBank/DDBJ whole genome shotgun (WGS) entry which is preliminary data.</text>
</comment>
<sequence length="71" mass="7889">MASTPDGFKVVKLIVSDACYERLNEMREDAPVRTFTSMLAPVVIAYSRGEIQQQFVQTRPPVPAPKPPGQK</sequence>
<reference evidence="1 2" key="1">
    <citation type="submission" date="2020-05" db="EMBL/GenBank/DDBJ databases">
        <title>Hymenobacter terrestris sp. nov. and Hymenobacter lapidiphilus sp. nov., isolated from regoliths in Antarctica.</title>
        <authorList>
            <person name="Sedlacek I."/>
            <person name="Pantucek R."/>
            <person name="Zeman M."/>
            <person name="Holochova P."/>
            <person name="Kralova S."/>
            <person name="Stankova E."/>
            <person name="Sedo O."/>
            <person name="Micenkova L."/>
            <person name="Svec P."/>
            <person name="Gupta V."/>
            <person name="Sood U."/>
            <person name="Korpole U.S."/>
            <person name="Lal R."/>
        </authorList>
    </citation>
    <scope>NUCLEOTIDE SEQUENCE [LARGE SCALE GENOMIC DNA]</scope>
    <source>
        <strain evidence="1 2">P5342</strain>
    </source>
</reference>
<accession>A0A7Y7PSR9</accession>
<name>A0A7Y7PSR9_9BACT</name>
<dbReference type="EMBL" id="JABKAU010000056">
    <property type="protein sequence ID" value="NVO33275.1"/>
    <property type="molecule type" value="Genomic_DNA"/>
</dbReference>
<dbReference type="AlphaFoldDB" id="A0A7Y7PSR9"/>
<gene>
    <name evidence="1" type="ORF">HW554_18870</name>
</gene>
<organism evidence="1 2">
    <name type="scientific">Hymenobacter lapidiphilus</name>
    <dbReference type="NCBI Taxonomy" id="2608003"/>
    <lineage>
        <taxon>Bacteria</taxon>
        <taxon>Pseudomonadati</taxon>
        <taxon>Bacteroidota</taxon>
        <taxon>Cytophagia</taxon>
        <taxon>Cytophagales</taxon>
        <taxon>Hymenobacteraceae</taxon>
        <taxon>Hymenobacter</taxon>
    </lineage>
</organism>
<evidence type="ECO:0000313" key="2">
    <source>
        <dbReference type="Proteomes" id="UP000565521"/>
    </source>
</evidence>
<evidence type="ECO:0000313" key="1">
    <source>
        <dbReference type="EMBL" id="NVO33275.1"/>
    </source>
</evidence>
<proteinExistence type="predicted"/>
<protein>
    <submittedName>
        <fullName evidence="1">Uncharacterized protein</fullName>
    </submittedName>
</protein>